<dbReference type="PROSITE" id="PS50600">
    <property type="entry name" value="ULP_PROTEASE"/>
    <property type="match status" value="1"/>
</dbReference>
<dbReference type="SUPFAM" id="SSF54001">
    <property type="entry name" value="Cysteine proteinases"/>
    <property type="match status" value="1"/>
</dbReference>
<dbReference type="Pfam" id="PF02902">
    <property type="entry name" value="Peptidase_C48"/>
    <property type="match status" value="1"/>
</dbReference>
<evidence type="ECO:0000259" key="5">
    <source>
        <dbReference type="PROSITE" id="PS50600"/>
    </source>
</evidence>
<feature type="region of interest" description="Disordered" evidence="4">
    <location>
        <begin position="148"/>
        <end position="190"/>
    </location>
</feature>
<comment type="caution">
    <text evidence="6">The sequence shown here is derived from an EMBL/GenBank/DDBJ whole genome shotgun (WGS) entry which is preliminary data.</text>
</comment>
<evidence type="ECO:0000256" key="2">
    <source>
        <dbReference type="ARBA" id="ARBA00022670"/>
    </source>
</evidence>
<evidence type="ECO:0000256" key="1">
    <source>
        <dbReference type="ARBA" id="ARBA00005234"/>
    </source>
</evidence>
<dbReference type="Gene3D" id="3.40.395.10">
    <property type="entry name" value="Adenoviral Proteinase, Chain A"/>
    <property type="match status" value="1"/>
</dbReference>
<feature type="compositionally biased region" description="Low complexity" evidence="4">
    <location>
        <begin position="176"/>
        <end position="185"/>
    </location>
</feature>
<sequence>MDCGPSSADLGEGNDDVDMLSTPAEESDETDPSYHSFNEAQEHRTRGSDISVASACSSSESKTSLSIRSPTQEYVSSAAAAEASTRKTPKKIETDHVTAAPIQSLNMRISEVKELTSFSSSAVSGAPLNSPTDEENRTFLKAATADYGEPWKEPSENNEGYFLPHLSSPVREDENPSNSPSEEPPYQGSVHEGCVQERRVRGNIYDHNQMPTNPAEPDLQNQSELLEAKFNLTAKQVQDVIQNAHQLFRKDLSGFLNCNYHSWKQHGIWHQEYCGFPVQFSSDPIDRISILFNMDYENTNDAAVIEVRRLIIIHLLLVEYDHFVASLDMSASLRQGQGAASVAIDMIVKRKRHDRAAVNKGLKKCRRLKRITDKLGLAMILVSGRHLTTLIQGSKLTHDMLDCLAVYITKELPHILQATEVLNDLARTLVDNSILPSLEEFNTLLGKLDEIKPNKDSSASAINTFSIKSFISELNNLRKSCPGITSHDISTFLPGHPLSDVIVNCTLQFLAGDSGGTFYIWNSSLFRDIIGRKGLFELTSEAVIKHHLDYNNHLIPIQIEGHWMLAAVDLQNRNITTYDSRSRENLEKWFVENSMTNDIHQPAFQYVSCKKTPQQQNESDCGVIMLWVASRLIRNLTLD</sequence>
<feature type="domain" description="Ubiquitin-like protease family profile" evidence="5">
    <location>
        <begin position="482"/>
        <end position="632"/>
    </location>
</feature>
<accession>A0A0G2IY48</accession>
<dbReference type="Proteomes" id="UP000034164">
    <property type="component" value="Unassembled WGS sequence"/>
</dbReference>
<dbReference type="AlphaFoldDB" id="A0A0G2IY48"/>
<feature type="region of interest" description="Disordered" evidence="4">
    <location>
        <begin position="1"/>
        <end position="96"/>
    </location>
</feature>
<evidence type="ECO:0000313" key="6">
    <source>
        <dbReference type="EMBL" id="KKZ60264.1"/>
    </source>
</evidence>
<dbReference type="GO" id="GO:0019783">
    <property type="term" value="F:ubiquitin-like protein peptidase activity"/>
    <property type="evidence" value="ECO:0007669"/>
    <property type="project" value="UniProtKB-ARBA"/>
</dbReference>
<name>A0A0G2IY48_9EURO</name>
<dbReference type="OrthoDB" id="1939479at2759"/>
<feature type="compositionally biased region" description="Low complexity" evidence="4">
    <location>
        <begin position="48"/>
        <end position="69"/>
    </location>
</feature>
<proteinExistence type="inferred from homology"/>
<evidence type="ECO:0000256" key="3">
    <source>
        <dbReference type="ARBA" id="ARBA00022801"/>
    </source>
</evidence>
<evidence type="ECO:0000256" key="4">
    <source>
        <dbReference type="SAM" id="MobiDB-lite"/>
    </source>
</evidence>
<gene>
    <name evidence="6" type="ORF">EMCG_05000</name>
</gene>
<dbReference type="VEuPathDB" id="FungiDB:EMCG_05000"/>
<evidence type="ECO:0000313" key="7">
    <source>
        <dbReference type="Proteomes" id="UP000034164"/>
    </source>
</evidence>
<dbReference type="InterPro" id="IPR038765">
    <property type="entry name" value="Papain-like_cys_pep_sf"/>
</dbReference>
<dbReference type="EMBL" id="LCZI01001571">
    <property type="protein sequence ID" value="KKZ60264.1"/>
    <property type="molecule type" value="Genomic_DNA"/>
</dbReference>
<keyword evidence="2" id="KW-0645">Protease</keyword>
<keyword evidence="3" id="KW-0378">Hydrolase</keyword>
<organism evidence="6 7">
    <name type="scientific">[Emmonsia] crescens</name>
    <dbReference type="NCBI Taxonomy" id="73230"/>
    <lineage>
        <taxon>Eukaryota</taxon>
        <taxon>Fungi</taxon>
        <taxon>Dikarya</taxon>
        <taxon>Ascomycota</taxon>
        <taxon>Pezizomycotina</taxon>
        <taxon>Eurotiomycetes</taxon>
        <taxon>Eurotiomycetidae</taxon>
        <taxon>Onygenales</taxon>
        <taxon>Ajellomycetaceae</taxon>
        <taxon>Emergomyces</taxon>
    </lineage>
</organism>
<dbReference type="GO" id="GO:0006508">
    <property type="term" value="P:proteolysis"/>
    <property type="evidence" value="ECO:0007669"/>
    <property type="project" value="UniProtKB-KW"/>
</dbReference>
<dbReference type="InterPro" id="IPR003653">
    <property type="entry name" value="Peptidase_C48_C"/>
</dbReference>
<reference evidence="7" key="1">
    <citation type="journal article" date="2015" name="PLoS Genet.">
        <title>The dynamic genome and transcriptome of the human fungal pathogen Blastomyces and close relative Emmonsia.</title>
        <authorList>
            <person name="Munoz J.F."/>
            <person name="Gauthier G.M."/>
            <person name="Desjardins C.A."/>
            <person name="Gallo J.E."/>
            <person name="Holder J."/>
            <person name="Sullivan T.D."/>
            <person name="Marty A.J."/>
            <person name="Carmen J.C."/>
            <person name="Chen Z."/>
            <person name="Ding L."/>
            <person name="Gujja S."/>
            <person name="Magrini V."/>
            <person name="Misas E."/>
            <person name="Mitreva M."/>
            <person name="Priest M."/>
            <person name="Saif S."/>
            <person name="Whiston E.A."/>
            <person name="Young S."/>
            <person name="Zeng Q."/>
            <person name="Goldman W.E."/>
            <person name="Mardis E.R."/>
            <person name="Taylor J.W."/>
            <person name="McEwen J.G."/>
            <person name="Clay O.K."/>
            <person name="Klein B.S."/>
            <person name="Cuomo C.A."/>
        </authorList>
    </citation>
    <scope>NUCLEOTIDE SEQUENCE [LARGE SCALE GENOMIC DNA]</scope>
    <source>
        <strain evidence="7">UAMH 3008</strain>
    </source>
</reference>
<comment type="similarity">
    <text evidence="1">Belongs to the peptidase C48 family.</text>
</comment>
<dbReference type="GO" id="GO:0008234">
    <property type="term" value="F:cysteine-type peptidase activity"/>
    <property type="evidence" value="ECO:0007669"/>
    <property type="project" value="InterPro"/>
</dbReference>
<protein>
    <recommendedName>
        <fullName evidence="5">Ubiquitin-like protease family profile domain-containing protein</fullName>
    </recommendedName>
</protein>